<evidence type="ECO:0000256" key="6">
    <source>
        <dbReference type="ARBA" id="ARBA00023136"/>
    </source>
</evidence>
<evidence type="ECO:0000256" key="4">
    <source>
        <dbReference type="ARBA" id="ARBA00022692"/>
    </source>
</evidence>
<evidence type="ECO:0000313" key="17">
    <source>
        <dbReference type="EMBL" id="EDV97111.1"/>
    </source>
</evidence>
<evidence type="ECO:0000256" key="7">
    <source>
        <dbReference type="ARBA" id="ARBA00047368"/>
    </source>
</evidence>
<proteinExistence type="inferred from homology"/>
<evidence type="ECO:0000256" key="11">
    <source>
        <dbReference type="ARBA" id="ARBA00048701"/>
    </source>
</evidence>
<dbReference type="PANTHER" id="PTHR10989:SF16">
    <property type="entry name" value="AT02829P-RELATED"/>
    <property type="match status" value="1"/>
</dbReference>
<comment type="catalytic activity">
    <reaction evidence="11">
        <text>12-(9Z-octadecenoyloxy)-octadecanoate + H2O = 12-hydroxyoctadecanoate + (9Z)-octadecenoate + H(+)</text>
        <dbReference type="Rhea" id="RHEA:52060"/>
        <dbReference type="ChEBI" id="CHEBI:15377"/>
        <dbReference type="ChEBI" id="CHEBI:15378"/>
        <dbReference type="ChEBI" id="CHEBI:30823"/>
        <dbReference type="ChEBI" id="CHEBI:84201"/>
        <dbReference type="ChEBI" id="CHEBI:136302"/>
    </reaction>
    <physiologicalReaction direction="left-to-right" evidence="11">
        <dbReference type="Rhea" id="RHEA:52061"/>
    </physiologicalReaction>
</comment>
<keyword evidence="18" id="KW-1185">Reference proteome</keyword>
<dbReference type="PhylomeDB" id="B4J2M6"/>
<keyword evidence="5" id="KW-1133">Transmembrane helix</keyword>
<dbReference type="GO" id="GO:0016020">
    <property type="term" value="C:membrane"/>
    <property type="evidence" value="ECO:0007669"/>
    <property type="project" value="InterPro"/>
</dbReference>
<evidence type="ECO:0000256" key="1">
    <source>
        <dbReference type="ARBA" id="ARBA00000923"/>
    </source>
</evidence>
<evidence type="ECO:0000256" key="14">
    <source>
        <dbReference type="ARBA" id="ARBA00049296"/>
    </source>
</evidence>
<evidence type="ECO:0000256" key="10">
    <source>
        <dbReference type="ARBA" id="ARBA00048680"/>
    </source>
</evidence>
<organism evidence="18">
    <name type="scientific">Drosophila grimshawi</name>
    <name type="common">Hawaiian fruit fly</name>
    <name type="synonym">Idiomyia grimshawi</name>
    <dbReference type="NCBI Taxonomy" id="7222"/>
    <lineage>
        <taxon>Eukaryota</taxon>
        <taxon>Metazoa</taxon>
        <taxon>Ecdysozoa</taxon>
        <taxon>Arthropoda</taxon>
        <taxon>Hexapoda</taxon>
        <taxon>Insecta</taxon>
        <taxon>Pterygota</taxon>
        <taxon>Neoptera</taxon>
        <taxon>Endopterygota</taxon>
        <taxon>Diptera</taxon>
        <taxon>Brachycera</taxon>
        <taxon>Muscomorpha</taxon>
        <taxon>Ephydroidea</taxon>
        <taxon>Drosophilidae</taxon>
        <taxon>Drosophila</taxon>
        <taxon>Hawaiian Drosophila</taxon>
    </lineage>
</organism>
<dbReference type="InParanoid" id="B4J2M6"/>
<evidence type="ECO:0000256" key="3">
    <source>
        <dbReference type="ARBA" id="ARBA00009300"/>
    </source>
</evidence>
<dbReference type="Pfam" id="PF04750">
    <property type="entry name" value="Far-17a_AIG1"/>
    <property type="match status" value="1"/>
</dbReference>
<keyword evidence="4" id="KW-0812">Transmembrane</keyword>
<dbReference type="PANTHER" id="PTHR10989">
    <property type="entry name" value="ANDROGEN-INDUCED PROTEIN 1-RELATED"/>
    <property type="match status" value="1"/>
</dbReference>
<dbReference type="EMBL" id="CH916366">
    <property type="protein sequence ID" value="EDV97111.1"/>
    <property type="molecule type" value="Genomic_DNA"/>
</dbReference>
<sequence>MSSECLWFRSVLRVVASVHLGYALYYEYRFTQLDVQLRLDPAIGGKFKYLTFLNELLQFVYNLLALCQDIRQQREVRNLRDYLLASCVVPLDLTVAVTYWTLCVINRETIYPEFLDLIYPKWLNQTQHS</sequence>
<comment type="catalytic activity">
    <reaction evidence="8">
        <text>13-octadecanoyloxy-octadecanoate + H2O = 13-hydroxy-octadecanoate + octadecanoate + H(+)</text>
        <dbReference type="Rhea" id="RHEA:52084"/>
        <dbReference type="ChEBI" id="CHEBI:15377"/>
        <dbReference type="ChEBI" id="CHEBI:15378"/>
        <dbReference type="ChEBI" id="CHEBI:25629"/>
        <dbReference type="ChEBI" id="CHEBI:136304"/>
        <dbReference type="ChEBI" id="CHEBI:136335"/>
    </reaction>
    <physiologicalReaction direction="left-to-right" evidence="8">
        <dbReference type="Rhea" id="RHEA:52085"/>
    </physiologicalReaction>
</comment>
<dbReference type="GO" id="GO:0012505">
    <property type="term" value="C:endomembrane system"/>
    <property type="evidence" value="ECO:0007669"/>
    <property type="project" value="UniProtKB-SubCell"/>
</dbReference>
<dbReference type="Proteomes" id="UP000001070">
    <property type="component" value="Unassembled WGS sequence"/>
</dbReference>
<protein>
    <submittedName>
        <fullName evidence="17">GH14847</fullName>
    </submittedName>
</protein>
<gene>
    <name evidence="17" type="primary">Dgri\GH14847</name>
    <name evidence="17" type="ORF">Dgri_GH14847</name>
</gene>
<evidence type="ECO:0000256" key="9">
    <source>
        <dbReference type="ARBA" id="ARBA00047863"/>
    </source>
</evidence>
<evidence type="ECO:0000256" key="5">
    <source>
        <dbReference type="ARBA" id="ARBA00022989"/>
    </source>
</evidence>
<dbReference type="AlphaFoldDB" id="B4J2M6"/>
<comment type="catalytic activity">
    <reaction evidence="13">
        <text>9-octadecanoyloxy-octadecanoate + H2O = 9-hydroxy-octadecanoate + octadecanoate + H(+)</text>
        <dbReference type="Rhea" id="RHEA:52096"/>
        <dbReference type="ChEBI" id="CHEBI:15377"/>
        <dbReference type="ChEBI" id="CHEBI:15378"/>
        <dbReference type="ChEBI" id="CHEBI:25629"/>
        <dbReference type="ChEBI" id="CHEBI:136286"/>
        <dbReference type="ChEBI" id="CHEBI:136373"/>
    </reaction>
    <physiologicalReaction direction="left-to-right" evidence="13">
        <dbReference type="Rhea" id="RHEA:52097"/>
    </physiologicalReaction>
</comment>
<evidence type="ECO:0000313" key="18">
    <source>
        <dbReference type="Proteomes" id="UP000001070"/>
    </source>
</evidence>
<name>B4J2M6_DROGR</name>
<evidence type="ECO:0000256" key="8">
    <source>
        <dbReference type="ARBA" id="ARBA00047427"/>
    </source>
</evidence>
<keyword evidence="6" id="KW-0472">Membrane</keyword>
<evidence type="ECO:0000256" key="12">
    <source>
        <dbReference type="ARBA" id="ARBA00048800"/>
    </source>
</evidence>
<comment type="similarity">
    <text evidence="3">Belongs to the AIG1 family.</text>
</comment>
<comment type="catalytic activity">
    <reaction evidence="1">
        <text>9-(9Z-hexadecenoyloxy)-octadecanoate + H2O = (9Z)-hexadecenoate + 9-hydroxy-octadecanoate + H(+)</text>
        <dbReference type="Rhea" id="RHEA:52068"/>
        <dbReference type="ChEBI" id="CHEBI:15377"/>
        <dbReference type="ChEBI" id="CHEBI:15378"/>
        <dbReference type="ChEBI" id="CHEBI:32372"/>
        <dbReference type="ChEBI" id="CHEBI:136286"/>
        <dbReference type="ChEBI" id="CHEBI:136309"/>
    </reaction>
    <physiologicalReaction direction="left-to-right" evidence="1">
        <dbReference type="Rhea" id="RHEA:52069"/>
    </physiologicalReaction>
</comment>
<dbReference type="OrthoDB" id="1898221at2759"/>
<comment type="catalytic activity">
    <reaction evidence="9">
        <text>9-hexadecanoyloxy-octadecanoate + H2O = 9-hydroxy-octadecanoate + hexadecanoate + H(+)</text>
        <dbReference type="Rhea" id="RHEA:52052"/>
        <dbReference type="ChEBI" id="CHEBI:7896"/>
        <dbReference type="ChEBI" id="CHEBI:15377"/>
        <dbReference type="ChEBI" id="CHEBI:15378"/>
        <dbReference type="ChEBI" id="CHEBI:83670"/>
        <dbReference type="ChEBI" id="CHEBI:136286"/>
    </reaction>
    <physiologicalReaction direction="left-to-right" evidence="9">
        <dbReference type="Rhea" id="RHEA:52053"/>
    </physiologicalReaction>
</comment>
<comment type="catalytic activity">
    <reaction evidence="12">
        <text>9-(9Z-octadecenoyloxy)-octadecanoate + H2O = 9-hydroxy-octadecanoate + (9Z)-octadecenoate + H(+)</text>
        <dbReference type="Rhea" id="RHEA:52048"/>
        <dbReference type="ChEBI" id="CHEBI:15377"/>
        <dbReference type="ChEBI" id="CHEBI:15378"/>
        <dbReference type="ChEBI" id="CHEBI:30823"/>
        <dbReference type="ChEBI" id="CHEBI:136282"/>
        <dbReference type="ChEBI" id="CHEBI:136286"/>
    </reaction>
    <physiologicalReaction direction="left-to-right" evidence="12">
        <dbReference type="Rhea" id="RHEA:52049"/>
    </physiologicalReaction>
</comment>
<comment type="catalytic activity">
    <reaction evidence="10">
        <text>12-octadecanoyloxy-octadecanoate + H2O = 12-hydroxyoctadecanoate + octadecanoate + H(+)</text>
        <dbReference type="Rhea" id="RHEA:52080"/>
        <dbReference type="ChEBI" id="CHEBI:15377"/>
        <dbReference type="ChEBI" id="CHEBI:15378"/>
        <dbReference type="ChEBI" id="CHEBI:25629"/>
        <dbReference type="ChEBI" id="CHEBI:84201"/>
        <dbReference type="ChEBI" id="CHEBI:136330"/>
    </reaction>
    <physiologicalReaction direction="left-to-right" evidence="10">
        <dbReference type="Rhea" id="RHEA:52081"/>
    </physiologicalReaction>
</comment>
<dbReference type="eggNOG" id="KOG3989">
    <property type="taxonomic scope" value="Eukaryota"/>
</dbReference>
<comment type="catalytic activity">
    <reaction evidence="7">
        <text>12-hexadecanoyloxy-octadecanoate + H2O = 12-hydroxyoctadecanoate + hexadecanoate + H(+)</text>
        <dbReference type="Rhea" id="RHEA:52056"/>
        <dbReference type="ChEBI" id="CHEBI:7896"/>
        <dbReference type="ChEBI" id="CHEBI:15377"/>
        <dbReference type="ChEBI" id="CHEBI:15378"/>
        <dbReference type="ChEBI" id="CHEBI:83677"/>
        <dbReference type="ChEBI" id="CHEBI:84201"/>
    </reaction>
    <physiologicalReaction direction="left-to-right" evidence="7">
        <dbReference type="Rhea" id="RHEA:52057"/>
    </physiologicalReaction>
</comment>
<comment type="catalytic activity">
    <reaction evidence="14">
        <text>13-(9Z-octadecenoyloxy)-octadecanoate + H2O = 13-hydroxy-octadecanoate + (9Z)-octadecenoate + H(+)</text>
        <dbReference type="Rhea" id="RHEA:52064"/>
        <dbReference type="ChEBI" id="CHEBI:15377"/>
        <dbReference type="ChEBI" id="CHEBI:15378"/>
        <dbReference type="ChEBI" id="CHEBI:30823"/>
        <dbReference type="ChEBI" id="CHEBI:136303"/>
        <dbReference type="ChEBI" id="CHEBI:136304"/>
    </reaction>
    <physiologicalReaction direction="left-to-right" evidence="14">
        <dbReference type="Rhea" id="RHEA:52065"/>
    </physiologicalReaction>
</comment>
<evidence type="ECO:0000256" key="15">
    <source>
        <dbReference type="ARBA" id="ARBA00049322"/>
    </source>
</evidence>
<evidence type="ECO:0000256" key="2">
    <source>
        <dbReference type="ARBA" id="ARBA00004127"/>
    </source>
</evidence>
<evidence type="ECO:0000256" key="13">
    <source>
        <dbReference type="ARBA" id="ARBA00049221"/>
    </source>
</evidence>
<comment type="catalytic activity">
    <reaction evidence="16">
        <text>12-(9Z-hexadecenoyloxy)-octadecanoate + H2O = 12-hydroxyoctadecanoate + (9Z)-hexadecenoate + H(+)</text>
        <dbReference type="Rhea" id="RHEA:52072"/>
        <dbReference type="ChEBI" id="CHEBI:15377"/>
        <dbReference type="ChEBI" id="CHEBI:15378"/>
        <dbReference type="ChEBI" id="CHEBI:32372"/>
        <dbReference type="ChEBI" id="CHEBI:84201"/>
        <dbReference type="ChEBI" id="CHEBI:136312"/>
    </reaction>
    <physiologicalReaction direction="left-to-right" evidence="16">
        <dbReference type="Rhea" id="RHEA:52073"/>
    </physiologicalReaction>
</comment>
<dbReference type="HOGENOM" id="CLU_1951003_0_0_1"/>
<accession>B4J2M6</accession>
<comment type="catalytic activity">
    <reaction evidence="15">
        <text>13-(9Z-hexadecenoyloxy)-octadecanoate + H2O = 13-hydroxy-octadecanoate + (9Z)-hexadecenoate + H(+)</text>
        <dbReference type="Rhea" id="RHEA:52076"/>
        <dbReference type="ChEBI" id="CHEBI:15377"/>
        <dbReference type="ChEBI" id="CHEBI:15378"/>
        <dbReference type="ChEBI" id="CHEBI:32372"/>
        <dbReference type="ChEBI" id="CHEBI:136304"/>
        <dbReference type="ChEBI" id="CHEBI:136315"/>
    </reaction>
    <physiologicalReaction direction="left-to-right" evidence="15">
        <dbReference type="Rhea" id="RHEA:52077"/>
    </physiologicalReaction>
</comment>
<reference evidence="17 18" key="1">
    <citation type="journal article" date="2007" name="Nature">
        <title>Evolution of genes and genomes on the Drosophila phylogeny.</title>
        <authorList>
            <consortium name="Drosophila 12 Genomes Consortium"/>
            <person name="Clark A.G."/>
            <person name="Eisen M.B."/>
            <person name="Smith D.R."/>
            <person name="Bergman C.M."/>
            <person name="Oliver B."/>
            <person name="Markow T.A."/>
            <person name="Kaufman T.C."/>
            <person name="Kellis M."/>
            <person name="Gelbart W."/>
            <person name="Iyer V.N."/>
            <person name="Pollard D.A."/>
            <person name="Sackton T.B."/>
            <person name="Larracuente A.M."/>
            <person name="Singh N.D."/>
            <person name="Abad J.P."/>
            <person name="Abt D.N."/>
            <person name="Adryan B."/>
            <person name="Aguade M."/>
            <person name="Akashi H."/>
            <person name="Anderson W.W."/>
            <person name="Aquadro C.F."/>
            <person name="Ardell D.H."/>
            <person name="Arguello R."/>
            <person name="Artieri C.G."/>
            <person name="Barbash D.A."/>
            <person name="Barker D."/>
            <person name="Barsanti P."/>
            <person name="Batterham P."/>
            <person name="Batzoglou S."/>
            <person name="Begun D."/>
            <person name="Bhutkar A."/>
            <person name="Blanco E."/>
            <person name="Bosak S.A."/>
            <person name="Bradley R.K."/>
            <person name="Brand A.D."/>
            <person name="Brent M.R."/>
            <person name="Brooks A.N."/>
            <person name="Brown R.H."/>
            <person name="Butlin R.K."/>
            <person name="Caggese C."/>
            <person name="Calvi B.R."/>
            <person name="Bernardo de Carvalho A."/>
            <person name="Caspi A."/>
            <person name="Castrezana S."/>
            <person name="Celniker S.E."/>
            <person name="Chang J.L."/>
            <person name="Chapple C."/>
            <person name="Chatterji S."/>
            <person name="Chinwalla A."/>
            <person name="Civetta A."/>
            <person name="Clifton S.W."/>
            <person name="Comeron J.M."/>
            <person name="Costello J.C."/>
            <person name="Coyne J.A."/>
            <person name="Daub J."/>
            <person name="David R.G."/>
            <person name="Delcher A.L."/>
            <person name="Delehaunty K."/>
            <person name="Do C.B."/>
            <person name="Ebling H."/>
            <person name="Edwards K."/>
            <person name="Eickbush T."/>
            <person name="Evans J.D."/>
            <person name="Filipski A."/>
            <person name="Findeiss S."/>
            <person name="Freyhult E."/>
            <person name="Fulton L."/>
            <person name="Fulton R."/>
            <person name="Garcia A.C."/>
            <person name="Gardiner A."/>
            <person name="Garfield D.A."/>
            <person name="Garvin B.E."/>
            <person name="Gibson G."/>
            <person name="Gilbert D."/>
            <person name="Gnerre S."/>
            <person name="Godfrey J."/>
            <person name="Good R."/>
            <person name="Gotea V."/>
            <person name="Gravely B."/>
            <person name="Greenberg A.J."/>
            <person name="Griffiths-Jones S."/>
            <person name="Gross S."/>
            <person name="Guigo R."/>
            <person name="Gustafson E.A."/>
            <person name="Haerty W."/>
            <person name="Hahn M.W."/>
            <person name="Halligan D.L."/>
            <person name="Halpern A.L."/>
            <person name="Halter G.M."/>
            <person name="Han M.V."/>
            <person name="Heger A."/>
            <person name="Hillier L."/>
            <person name="Hinrichs A.S."/>
            <person name="Holmes I."/>
            <person name="Hoskins R.A."/>
            <person name="Hubisz M.J."/>
            <person name="Hultmark D."/>
            <person name="Huntley M.A."/>
            <person name="Jaffe D.B."/>
            <person name="Jagadeeshan S."/>
            <person name="Jeck W.R."/>
            <person name="Johnson J."/>
            <person name="Jones C.D."/>
            <person name="Jordan W.C."/>
            <person name="Karpen G.H."/>
            <person name="Kataoka E."/>
            <person name="Keightley P.D."/>
            <person name="Kheradpour P."/>
            <person name="Kirkness E.F."/>
            <person name="Koerich L.B."/>
            <person name="Kristiansen K."/>
            <person name="Kudrna D."/>
            <person name="Kulathinal R.J."/>
            <person name="Kumar S."/>
            <person name="Kwok R."/>
            <person name="Lander E."/>
            <person name="Langley C.H."/>
            <person name="Lapoint R."/>
            <person name="Lazzaro B.P."/>
            <person name="Lee S.J."/>
            <person name="Levesque L."/>
            <person name="Li R."/>
            <person name="Lin C.F."/>
            <person name="Lin M.F."/>
            <person name="Lindblad-Toh K."/>
            <person name="Llopart A."/>
            <person name="Long M."/>
            <person name="Low L."/>
            <person name="Lozovsky E."/>
            <person name="Lu J."/>
            <person name="Luo M."/>
            <person name="Machado C.A."/>
            <person name="Makalowski W."/>
            <person name="Marzo M."/>
            <person name="Matsuda M."/>
            <person name="Matzkin L."/>
            <person name="McAllister B."/>
            <person name="McBride C.S."/>
            <person name="McKernan B."/>
            <person name="McKernan K."/>
            <person name="Mendez-Lago M."/>
            <person name="Minx P."/>
            <person name="Mollenhauer M.U."/>
            <person name="Montooth K."/>
            <person name="Mount S.M."/>
            <person name="Mu X."/>
            <person name="Myers E."/>
            <person name="Negre B."/>
            <person name="Newfeld S."/>
            <person name="Nielsen R."/>
            <person name="Noor M.A."/>
            <person name="O'Grady P."/>
            <person name="Pachter L."/>
            <person name="Papaceit M."/>
            <person name="Parisi M.J."/>
            <person name="Parisi M."/>
            <person name="Parts L."/>
            <person name="Pedersen J.S."/>
            <person name="Pesole G."/>
            <person name="Phillippy A.M."/>
            <person name="Ponting C.P."/>
            <person name="Pop M."/>
            <person name="Porcelli D."/>
            <person name="Powell J.R."/>
            <person name="Prohaska S."/>
            <person name="Pruitt K."/>
            <person name="Puig M."/>
            <person name="Quesneville H."/>
            <person name="Ram K.R."/>
            <person name="Rand D."/>
            <person name="Rasmussen M.D."/>
            <person name="Reed L.K."/>
            <person name="Reenan R."/>
            <person name="Reily A."/>
            <person name="Remington K.A."/>
            <person name="Rieger T.T."/>
            <person name="Ritchie M.G."/>
            <person name="Robin C."/>
            <person name="Rogers Y.H."/>
            <person name="Rohde C."/>
            <person name="Rozas J."/>
            <person name="Rubenfield M.J."/>
            <person name="Ruiz A."/>
            <person name="Russo S."/>
            <person name="Salzberg S.L."/>
            <person name="Sanchez-Gracia A."/>
            <person name="Saranga D.J."/>
            <person name="Sato H."/>
            <person name="Schaeffer S.W."/>
            <person name="Schatz M.C."/>
            <person name="Schlenke T."/>
            <person name="Schwartz R."/>
            <person name="Segarra C."/>
            <person name="Singh R.S."/>
            <person name="Sirot L."/>
            <person name="Sirota M."/>
            <person name="Sisneros N.B."/>
            <person name="Smith C.D."/>
            <person name="Smith T.F."/>
            <person name="Spieth J."/>
            <person name="Stage D.E."/>
            <person name="Stark A."/>
            <person name="Stephan W."/>
            <person name="Strausberg R.L."/>
            <person name="Strempel S."/>
            <person name="Sturgill D."/>
            <person name="Sutton G."/>
            <person name="Sutton G.G."/>
            <person name="Tao W."/>
            <person name="Teichmann S."/>
            <person name="Tobari Y.N."/>
            <person name="Tomimura Y."/>
            <person name="Tsolas J.M."/>
            <person name="Valente V.L."/>
            <person name="Venter E."/>
            <person name="Venter J.C."/>
            <person name="Vicario S."/>
            <person name="Vieira F.G."/>
            <person name="Vilella A.J."/>
            <person name="Villasante A."/>
            <person name="Walenz B."/>
            <person name="Wang J."/>
            <person name="Wasserman M."/>
            <person name="Watts T."/>
            <person name="Wilson D."/>
            <person name="Wilson R.K."/>
            <person name="Wing R.A."/>
            <person name="Wolfner M.F."/>
            <person name="Wong A."/>
            <person name="Wong G.K."/>
            <person name="Wu C.I."/>
            <person name="Wu G."/>
            <person name="Yamamoto D."/>
            <person name="Yang H.P."/>
            <person name="Yang S.P."/>
            <person name="Yorke J.A."/>
            <person name="Yoshida K."/>
            <person name="Zdobnov E."/>
            <person name="Zhang P."/>
            <person name="Zhang Y."/>
            <person name="Zimin A.V."/>
            <person name="Baldwin J."/>
            <person name="Abdouelleil A."/>
            <person name="Abdulkadir J."/>
            <person name="Abebe A."/>
            <person name="Abera B."/>
            <person name="Abreu J."/>
            <person name="Acer S.C."/>
            <person name="Aftuck L."/>
            <person name="Alexander A."/>
            <person name="An P."/>
            <person name="Anderson E."/>
            <person name="Anderson S."/>
            <person name="Arachi H."/>
            <person name="Azer M."/>
            <person name="Bachantsang P."/>
            <person name="Barry A."/>
            <person name="Bayul T."/>
            <person name="Berlin A."/>
            <person name="Bessette D."/>
            <person name="Bloom T."/>
            <person name="Blye J."/>
            <person name="Boguslavskiy L."/>
            <person name="Bonnet C."/>
            <person name="Boukhgalter B."/>
            <person name="Bourzgui I."/>
            <person name="Brown A."/>
            <person name="Cahill P."/>
            <person name="Channer S."/>
            <person name="Cheshatsang Y."/>
            <person name="Chuda L."/>
            <person name="Citroen M."/>
            <person name="Collymore A."/>
            <person name="Cooke P."/>
            <person name="Costello M."/>
            <person name="D'Aco K."/>
            <person name="Daza R."/>
            <person name="De Haan G."/>
            <person name="DeGray S."/>
            <person name="DeMaso C."/>
            <person name="Dhargay N."/>
            <person name="Dooley K."/>
            <person name="Dooley E."/>
            <person name="Doricent M."/>
            <person name="Dorje P."/>
            <person name="Dorjee K."/>
            <person name="Dupes A."/>
            <person name="Elong R."/>
            <person name="Falk J."/>
            <person name="Farina A."/>
            <person name="Faro S."/>
            <person name="Ferguson D."/>
            <person name="Fisher S."/>
            <person name="Foley C.D."/>
            <person name="Franke A."/>
            <person name="Friedrich D."/>
            <person name="Gadbois L."/>
            <person name="Gearin G."/>
            <person name="Gearin C.R."/>
            <person name="Giannoukos G."/>
            <person name="Goode T."/>
            <person name="Graham J."/>
            <person name="Grandbois E."/>
            <person name="Grewal S."/>
            <person name="Gyaltsen K."/>
            <person name="Hafez N."/>
            <person name="Hagos B."/>
            <person name="Hall J."/>
            <person name="Henson C."/>
            <person name="Hollinger A."/>
            <person name="Honan T."/>
            <person name="Huard M.D."/>
            <person name="Hughes L."/>
            <person name="Hurhula B."/>
            <person name="Husby M.E."/>
            <person name="Kamat A."/>
            <person name="Kanga B."/>
            <person name="Kashin S."/>
            <person name="Khazanovich D."/>
            <person name="Kisner P."/>
            <person name="Lance K."/>
            <person name="Lara M."/>
            <person name="Lee W."/>
            <person name="Lennon N."/>
            <person name="Letendre F."/>
            <person name="LeVine R."/>
            <person name="Lipovsky A."/>
            <person name="Liu X."/>
            <person name="Liu J."/>
            <person name="Liu S."/>
            <person name="Lokyitsang T."/>
            <person name="Lokyitsang Y."/>
            <person name="Lubonja R."/>
            <person name="Lui A."/>
            <person name="MacDonald P."/>
            <person name="Magnisalis V."/>
            <person name="Maru K."/>
            <person name="Matthews C."/>
            <person name="McCusker W."/>
            <person name="McDonough S."/>
            <person name="Mehta T."/>
            <person name="Meldrim J."/>
            <person name="Meneus L."/>
            <person name="Mihai O."/>
            <person name="Mihalev A."/>
            <person name="Mihova T."/>
            <person name="Mittelman R."/>
            <person name="Mlenga V."/>
            <person name="Montmayeur A."/>
            <person name="Mulrain L."/>
            <person name="Navidi A."/>
            <person name="Naylor J."/>
            <person name="Negash T."/>
            <person name="Nguyen T."/>
            <person name="Nguyen N."/>
            <person name="Nicol R."/>
            <person name="Norbu C."/>
            <person name="Norbu N."/>
            <person name="Novod N."/>
            <person name="O'Neill B."/>
            <person name="Osman S."/>
            <person name="Markiewicz E."/>
            <person name="Oyono O.L."/>
            <person name="Patti C."/>
            <person name="Phunkhang P."/>
            <person name="Pierre F."/>
            <person name="Priest M."/>
            <person name="Raghuraman S."/>
            <person name="Rege F."/>
            <person name="Reyes R."/>
            <person name="Rise C."/>
            <person name="Rogov P."/>
            <person name="Ross K."/>
            <person name="Ryan E."/>
            <person name="Settipalli S."/>
            <person name="Shea T."/>
            <person name="Sherpa N."/>
            <person name="Shi L."/>
            <person name="Shih D."/>
            <person name="Sparrow T."/>
            <person name="Spaulding J."/>
            <person name="Stalker J."/>
            <person name="Stange-Thomann N."/>
            <person name="Stavropoulos S."/>
            <person name="Stone C."/>
            <person name="Strader C."/>
            <person name="Tesfaye S."/>
            <person name="Thomson T."/>
            <person name="Thoulutsang Y."/>
            <person name="Thoulutsang D."/>
            <person name="Topham K."/>
            <person name="Topping I."/>
            <person name="Tsamla T."/>
            <person name="Vassiliev H."/>
            <person name="Vo A."/>
            <person name="Wangchuk T."/>
            <person name="Wangdi T."/>
            <person name="Weiand M."/>
            <person name="Wilkinson J."/>
            <person name="Wilson A."/>
            <person name="Yadav S."/>
            <person name="Young G."/>
            <person name="Yu Q."/>
            <person name="Zembek L."/>
            <person name="Zhong D."/>
            <person name="Zimmer A."/>
            <person name="Zwirko Z."/>
            <person name="Jaffe D.B."/>
            <person name="Alvarez P."/>
            <person name="Brockman W."/>
            <person name="Butler J."/>
            <person name="Chin C."/>
            <person name="Gnerre S."/>
            <person name="Grabherr M."/>
            <person name="Kleber M."/>
            <person name="Mauceli E."/>
            <person name="MacCallum I."/>
        </authorList>
    </citation>
    <scope>NUCLEOTIDE SEQUENCE [LARGE SCALE GENOMIC DNA]</scope>
    <source>
        <strain evidence="18">Tucson 15287-2541.00</strain>
    </source>
</reference>
<evidence type="ECO:0000256" key="16">
    <source>
        <dbReference type="ARBA" id="ARBA00049428"/>
    </source>
</evidence>
<dbReference type="InterPro" id="IPR006838">
    <property type="entry name" value="ADTRP_AIG1"/>
</dbReference>
<comment type="subcellular location">
    <subcellularLocation>
        <location evidence="2">Endomembrane system</location>
        <topology evidence="2">Multi-pass membrane protein</topology>
    </subcellularLocation>
</comment>